<dbReference type="InterPro" id="IPR016518">
    <property type="entry name" value="Alpha-L-fucosidase"/>
</dbReference>
<evidence type="ECO:0000313" key="4">
    <source>
        <dbReference type="EMBL" id="MBB3112132.1"/>
    </source>
</evidence>
<dbReference type="InterPro" id="IPR008928">
    <property type="entry name" value="6-hairpin_glycosidase_sf"/>
</dbReference>
<name>A0A7W5B0G3_9BACL</name>
<dbReference type="Proteomes" id="UP000570361">
    <property type="component" value="Unassembled WGS sequence"/>
</dbReference>
<evidence type="ECO:0000259" key="3">
    <source>
        <dbReference type="Pfam" id="PF22124"/>
    </source>
</evidence>
<feature type="domain" description="Glycosyl hydrolase family 95 catalytic" evidence="3">
    <location>
        <begin position="259"/>
        <end position="664"/>
    </location>
</feature>
<dbReference type="Pfam" id="PF21307">
    <property type="entry name" value="Glyco_hydro_95_C"/>
    <property type="match status" value="1"/>
</dbReference>
<proteinExistence type="predicted"/>
<dbReference type="EMBL" id="JACHXK010000010">
    <property type="protein sequence ID" value="MBB3112132.1"/>
    <property type="molecule type" value="Genomic_DNA"/>
</dbReference>
<reference evidence="4 5" key="1">
    <citation type="submission" date="2020-08" db="EMBL/GenBank/DDBJ databases">
        <title>Genomic Encyclopedia of Type Strains, Phase III (KMG-III): the genomes of soil and plant-associated and newly described type strains.</title>
        <authorList>
            <person name="Whitman W."/>
        </authorList>
    </citation>
    <scope>NUCLEOTIDE SEQUENCE [LARGE SCALE GENOMIC DNA]</scope>
    <source>
        <strain evidence="4 5">CECT 5862</strain>
    </source>
</reference>
<dbReference type="EC" id="3.2.1.51" evidence="4"/>
<dbReference type="PIRSF" id="PIRSF007663">
    <property type="entry name" value="UCP007663"/>
    <property type="match status" value="1"/>
</dbReference>
<keyword evidence="5" id="KW-1185">Reference proteome</keyword>
<dbReference type="GO" id="GO:0005975">
    <property type="term" value="P:carbohydrate metabolic process"/>
    <property type="evidence" value="ECO:0007669"/>
    <property type="project" value="InterPro"/>
</dbReference>
<keyword evidence="4" id="KW-0378">Hydrolase</keyword>
<evidence type="ECO:0000259" key="2">
    <source>
        <dbReference type="Pfam" id="PF21307"/>
    </source>
</evidence>
<dbReference type="InterPro" id="IPR027414">
    <property type="entry name" value="GH95_N_dom"/>
</dbReference>
<dbReference type="InterPro" id="IPR012341">
    <property type="entry name" value="6hp_glycosidase-like_sf"/>
</dbReference>
<dbReference type="SUPFAM" id="SSF48208">
    <property type="entry name" value="Six-hairpin glycosidases"/>
    <property type="match status" value="1"/>
</dbReference>
<organism evidence="4 5">
    <name type="scientific">Paenibacillus phyllosphaerae</name>
    <dbReference type="NCBI Taxonomy" id="274593"/>
    <lineage>
        <taxon>Bacteria</taxon>
        <taxon>Bacillati</taxon>
        <taxon>Bacillota</taxon>
        <taxon>Bacilli</taxon>
        <taxon>Bacillales</taxon>
        <taxon>Paenibacillaceae</taxon>
        <taxon>Paenibacillus</taxon>
    </lineage>
</organism>
<dbReference type="Pfam" id="PF14498">
    <property type="entry name" value="Glyco_hyd_65N_2"/>
    <property type="match status" value="1"/>
</dbReference>
<dbReference type="AlphaFoldDB" id="A0A7W5B0G3"/>
<dbReference type="FunFam" id="1.50.10.10:FF:000028">
    <property type="entry name" value="Alpha-L-fucosidase 2"/>
    <property type="match status" value="1"/>
</dbReference>
<dbReference type="Pfam" id="PF22124">
    <property type="entry name" value="Glyco_hydro_95_cat"/>
    <property type="match status" value="1"/>
</dbReference>
<dbReference type="InterPro" id="IPR049053">
    <property type="entry name" value="AFCA-like_C"/>
</dbReference>
<comment type="caution">
    <text evidence="4">The sequence shown here is derived from an EMBL/GenBank/DDBJ whole genome shotgun (WGS) entry which is preliminary data.</text>
</comment>
<protein>
    <submittedName>
        <fullName evidence="4">Alpha-L-fucosidase 2</fullName>
        <ecNumber evidence="4">3.2.1.51</ecNumber>
    </submittedName>
</protein>
<accession>A0A7W5B0G3</accession>
<gene>
    <name evidence="4" type="ORF">FHS18_004210</name>
</gene>
<keyword evidence="4" id="KW-0326">Glycosidase</keyword>
<dbReference type="PANTHER" id="PTHR31084">
    <property type="entry name" value="ALPHA-L-FUCOSIDASE 2"/>
    <property type="match status" value="1"/>
</dbReference>
<dbReference type="PANTHER" id="PTHR31084:SF0">
    <property type="entry name" value="ALPHA-L-FUCOSIDASE 2"/>
    <property type="match status" value="1"/>
</dbReference>
<dbReference type="InterPro" id="IPR054363">
    <property type="entry name" value="GH95_cat"/>
</dbReference>
<sequence length="767" mass="86189">MGNSIWFQEPASKWEEALPIGNGTFGGMIYGGIEKEQIQLNEDSLWFGGPSDRNNPDARANLDRIRQLLLEGRPQEAQRIAALALSGVPESQRHYLPLGYLHLTFHSGAESSRFYRRELDLNLGMVKVNYRVGGINYKREIFASYPDQAIIMRITADRPGGISTDIRLGGVRNRHLDGVERTSDRMIRIHGRAGGQDGVQYAAVVKADAQGGTVRILGETIVVDGADSLVIQMAAATTYRYRNPGETCNDRLNRISGMSFDELFRRHLDDYETLYKRVSLQLGKRDEALEAIPTDVRLQRIQAGMVDHDLIAKYFQFGRYLLIASSRSGALPANLQGIWNEHLNPPWDSKYTININAQMNYWPAEVCNLTECHEPLFDLIDRMREPGRRTAQVMYGCTGFVAHHNTDLWGDTAPQDVYLPATHWPMGAAWLCLHLWEHFLYGGDLAFLNKAYKTMRESAAFFLDFLTELPDGRLVTNPSVSPENTYILPNGQSGTLCIGPTMDNQILDELFTACIEASTVLKIDDDFRLQLRVARERLPKTSIGRHGQIMEWLEDYEEAEPGHRHMSHLFALYPGSRITPDLTPELSQAARITLDMRLAHGGGHTGWSRAWLINFWARLRDGEQTYQNILSLLKHSTLPNLFDNHPPFQIDGNFGATAGIAEALLQSHAGELHVLPALPASWGEGKVTGLRARGGLTVDMEWFKDGSFEAVIRVNRTRSSTIRAALITQVTRTDKTQAEYVRNSESAIVFLIKAGESYLISGKYRES</sequence>
<dbReference type="GO" id="GO:0004560">
    <property type="term" value="F:alpha-L-fucosidase activity"/>
    <property type="evidence" value="ECO:0007669"/>
    <property type="project" value="UniProtKB-EC"/>
</dbReference>
<evidence type="ECO:0000313" key="5">
    <source>
        <dbReference type="Proteomes" id="UP000570361"/>
    </source>
</evidence>
<dbReference type="Gene3D" id="1.50.10.10">
    <property type="match status" value="1"/>
</dbReference>
<feature type="domain" description="Alpha fucosidase A-like C-terminal" evidence="2">
    <location>
        <begin position="666"/>
        <end position="760"/>
    </location>
</feature>
<dbReference type="RefSeq" id="WP_183602095.1">
    <property type="nucleotide sequence ID" value="NZ_JACHXK010000010.1"/>
</dbReference>
<evidence type="ECO:0000259" key="1">
    <source>
        <dbReference type="Pfam" id="PF14498"/>
    </source>
</evidence>
<feature type="domain" description="Glycosyl hydrolase family 95 N-terminal" evidence="1">
    <location>
        <begin position="5"/>
        <end position="240"/>
    </location>
</feature>